<gene>
    <name evidence="11" type="primary">gdh</name>
    <name evidence="11" type="ORF">MM35RIKEN_07060</name>
</gene>
<protein>
    <recommendedName>
        <fullName evidence="3 5">Glutamate dehydrogenase</fullName>
    </recommendedName>
</protein>
<reference evidence="11" key="1">
    <citation type="submission" date="2020-09" db="EMBL/GenBank/DDBJ databases">
        <title>New species isolated from human feces.</title>
        <authorList>
            <person name="Kitahara M."/>
            <person name="Shigeno Y."/>
            <person name="Shime M."/>
            <person name="Matsumoto Y."/>
            <person name="Nakamura S."/>
            <person name="Motooka D."/>
            <person name="Fukuoka S."/>
            <person name="Nishikawa H."/>
            <person name="Benno Y."/>
        </authorList>
    </citation>
    <scope>NUCLEOTIDE SEQUENCE</scope>
    <source>
        <strain evidence="11">MM35</strain>
    </source>
</reference>
<keyword evidence="4 5" id="KW-0560">Oxidoreductase</keyword>
<evidence type="ECO:0000313" key="12">
    <source>
        <dbReference type="Proteomes" id="UP000681343"/>
    </source>
</evidence>
<keyword evidence="7" id="KW-0547">Nucleotide-binding</keyword>
<keyword evidence="12" id="KW-1185">Reference proteome</keyword>
<dbReference type="InterPro" id="IPR046346">
    <property type="entry name" value="Aminoacid_DH-like_N_sf"/>
</dbReference>
<organism evidence="11 12">
    <name type="scientific">Vescimonas fastidiosa</name>
    <dbReference type="NCBI Taxonomy" id="2714353"/>
    <lineage>
        <taxon>Bacteria</taxon>
        <taxon>Bacillati</taxon>
        <taxon>Bacillota</taxon>
        <taxon>Clostridia</taxon>
        <taxon>Eubacteriales</taxon>
        <taxon>Oscillospiraceae</taxon>
        <taxon>Vescimonas</taxon>
    </lineage>
</organism>
<feature type="binding site" evidence="7">
    <location>
        <position position="90"/>
    </location>
    <ligand>
        <name>substrate</name>
    </ligand>
</feature>
<dbReference type="PIRSF" id="PIRSF000185">
    <property type="entry name" value="Glu_DH"/>
    <property type="match status" value="1"/>
</dbReference>
<dbReference type="RefSeq" id="WP_212819369.1">
    <property type="nucleotide sequence ID" value="NZ_AP023415.1"/>
</dbReference>
<dbReference type="SMART" id="SM00839">
    <property type="entry name" value="ELFV_dehydrog"/>
    <property type="match status" value="1"/>
</dbReference>
<evidence type="ECO:0000259" key="10">
    <source>
        <dbReference type="SMART" id="SM00839"/>
    </source>
</evidence>
<dbReference type="SUPFAM" id="SSF51735">
    <property type="entry name" value="NAD(P)-binding Rossmann-fold domains"/>
    <property type="match status" value="1"/>
</dbReference>
<feature type="binding site" evidence="7">
    <location>
        <position position="382"/>
    </location>
    <ligand>
        <name>substrate</name>
    </ligand>
</feature>
<feature type="binding site" evidence="7">
    <location>
        <position position="165"/>
    </location>
    <ligand>
        <name>substrate</name>
    </ligand>
</feature>
<feature type="binding site" evidence="7">
    <location>
        <position position="210"/>
    </location>
    <ligand>
        <name>NAD(+)</name>
        <dbReference type="ChEBI" id="CHEBI:57540"/>
    </ligand>
</feature>
<dbReference type="InterPro" id="IPR036291">
    <property type="entry name" value="NAD(P)-bd_dom_sf"/>
</dbReference>
<dbReference type="Gene3D" id="3.40.50.720">
    <property type="entry name" value="NAD(P)-binding Rossmann-like Domain"/>
    <property type="match status" value="1"/>
</dbReference>
<feature type="binding site" evidence="7">
    <location>
        <position position="111"/>
    </location>
    <ligand>
        <name>substrate</name>
    </ligand>
</feature>
<dbReference type="PANTHER" id="PTHR43571">
    <property type="entry name" value="NADP-SPECIFIC GLUTAMATE DEHYDROGENASE 1-RELATED"/>
    <property type="match status" value="1"/>
</dbReference>
<dbReference type="Gene3D" id="1.10.285.10">
    <property type="entry name" value="Glutamate Dehydrogenase, chain A, domain 3"/>
    <property type="match status" value="2"/>
</dbReference>
<evidence type="ECO:0000256" key="2">
    <source>
        <dbReference type="ARBA" id="ARBA00011643"/>
    </source>
</evidence>
<dbReference type="PROSITE" id="PS00074">
    <property type="entry name" value="GLFV_DEHYDROGENASE"/>
    <property type="match status" value="1"/>
</dbReference>
<dbReference type="InterPro" id="IPR006096">
    <property type="entry name" value="Glu/Leu/Phe/Val/Trp_DH_C"/>
</dbReference>
<feature type="binding site" evidence="7">
    <location>
        <position position="241"/>
    </location>
    <ligand>
        <name>NAD(+)</name>
        <dbReference type="ChEBI" id="CHEBI:57540"/>
    </ligand>
</feature>
<dbReference type="PRINTS" id="PR00082">
    <property type="entry name" value="GLFDHDRGNASE"/>
</dbReference>
<evidence type="ECO:0000256" key="4">
    <source>
        <dbReference type="ARBA" id="ARBA00023002"/>
    </source>
</evidence>
<evidence type="ECO:0000256" key="3">
    <source>
        <dbReference type="ARBA" id="ARBA00012896"/>
    </source>
</evidence>
<feature type="active site" description="Proton donor" evidence="6">
    <location>
        <position position="126"/>
    </location>
</feature>
<dbReference type="FunFam" id="3.40.50.10860:FF:000002">
    <property type="entry name" value="Glutamate dehydrogenase"/>
    <property type="match status" value="1"/>
</dbReference>
<dbReference type="Proteomes" id="UP000681343">
    <property type="component" value="Chromosome"/>
</dbReference>
<dbReference type="EMBL" id="AP023415">
    <property type="protein sequence ID" value="BCK78514.1"/>
    <property type="molecule type" value="Genomic_DNA"/>
</dbReference>
<dbReference type="GO" id="GO:0005829">
    <property type="term" value="C:cytosol"/>
    <property type="evidence" value="ECO:0007669"/>
    <property type="project" value="TreeGrafter"/>
</dbReference>
<keyword evidence="7" id="KW-0520">NAD</keyword>
<accession>A0A810PRL1</accession>
<dbReference type="InterPro" id="IPR006097">
    <property type="entry name" value="Glu/Leu/Phe/Val/Trp_DH_dimer"/>
</dbReference>
<dbReference type="InterPro" id="IPR006095">
    <property type="entry name" value="Glu/Leu/Phe/Val/Trp_DH"/>
</dbReference>
<dbReference type="Pfam" id="PF02812">
    <property type="entry name" value="ELFV_dehydrog_N"/>
    <property type="match status" value="1"/>
</dbReference>
<comment type="subunit">
    <text evidence="2">Homohexamer.</text>
</comment>
<proteinExistence type="inferred from homology"/>
<dbReference type="GO" id="GO:0004354">
    <property type="term" value="F:glutamate dehydrogenase (NADP+) activity"/>
    <property type="evidence" value="ECO:0007669"/>
    <property type="project" value="TreeGrafter"/>
</dbReference>
<dbReference type="NCBIfam" id="NF006929">
    <property type="entry name" value="PRK09414.1"/>
    <property type="match status" value="1"/>
</dbReference>
<dbReference type="InterPro" id="IPR050724">
    <property type="entry name" value="Glu_Leu_Phe_Val_DH"/>
</dbReference>
<comment type="similarity">
    <text evidence="1 5 9">Belongs to the Glu/Leu/Phe/Val dehydrogenases family.</text>
</comment>
<evidence type="ECO:0000256" key="8">
    <source>
        <dbReference type="PIRSR" id="PIRSR000185-3"/>
    </source>
</evidence>
<dbReference type="InterPro" id="IPR033524">
    <property type="entry name" value="Glu/Leu/Phe/Val_DH_AS"/>
</dbReference>
<sequence length="450" mass="49677">MNAYLASVLESVKTKHGNEPEFVQTVEEVLSSLEPVIEKHPEYEKVDLLGRMVEPERMFTFRVVWCDDNGQWHTNRGWRCQFNGAIGPYKGGLRFQKNVYEGIIKFLGFEQTFKNSLTGLPIGGAKGGSDFDPAGKSDAEVMRFCQSFMTALYRYIGPDIDVPAGDMGVGGREIGYLYGQYRRLKGVWENGVLTGKGLSYGGSLIRPEATGYGAMYYLQEVLKHENDTIEGKRIAISGYGNVGWGIMKKATQLGAKVTYFAGPDGYVHDPDGVITDEKLNFILEMRAKDPMHCKPYADKFGCEFVAGEKCWGVKDVDVYMPAAMQNDVKMESAEKIAASGVKYYIEVANMPTTNDALNYLRAQKHIIVAPSKAVNAGGVGVSALEMAQNSERLVWTAEEVDHQLHKMMENIHKVSAEAAAEYGLGYDLVAGANIAGFKKVAEAMMEQGCF</sequence>
<feature type="binding site" evidence="7">
    <location>
        <position position="114"/>
    </location>
    <ligand>
        <name>substrate</name>
    </ligand>
</feature>
<evidence type="ECO:0000313" key="11">
    <source>
        <dbReference type="EMBL" id="BCK78514.1"/>
    </source>
</evidence>
<dbReference type="PANTHER" id="PTHR43571:SF1">
    <property type="entry name" value="NADP-SPECIFIC GLUTAMATE DEHYDROGENASE 1-RELATED"/>
    <property type="match status" value="1"/>
</dbReference>
<evidence type="ECO:0000256" key="9">
    <source>
        <dbReference type="RuleBase" id="RU004417"/>
    </source>
</evidence>
<dbReference type="Pfam" id="PF00208">
    <property type="entry name" value="ELFV_dehydrog"/>
    <property type="match status" value="1"/>
</dbReference>
<dbReference type="InterPro" id="IPR014362">
    <property type="entry name" value="Glu_DH"/>
</dbReference>
<evidence type="ECO:0000256" key="7">
    <source>
        <dbReference type="PIRSR" id="PIRSR000185-2"/>
    </source>
</evidence>
<evidence type="ECO:0000256" key="5">
    <source>
        <dbReference type="PIRNR" id="PIRNR000185"/>
    </source>
</evidence>
<dbReference type="KEGG" id="vfa:MM35RIKEN_07060"/>
<dbReference type="SUPFAM" id="SSF53223">
    <property type="entry name" value="Aminoacid dehydrogenase-like, N-terminal domain"/>
    <property type="match status" value="1"/>
</dbReference>
<dbReference type="GO" id="GO:0000166">
    <property type="term" value="F:nucleotide binding"/>
    <property type="evidence" value="ECO:0007669"/>
    <property type="project" value="UniProtKB-KW"/>
</dbReference>
<feature type="domain" description="Glutamate/phenylalanine/leucine/valine/L-tryptophan dehydrogenase C-terminal" evidence="10">
    <location>
        <begin position="203"/>
        <end position="448"/>
    </location>
</feature>
<evidence type="ECO:0000256" key="1">
    <source>
        <dbReference type="ARBA" id="ARBA00006382"/>
    </source>
</evidence>
<dbReference type="AlphaFoldDB" id="A0A810PRL1"/>
<name>A0A810PRL1_9FIRM</name>
<dbReference type="FunFam" id="1.10.285.10:FF:000001">
    <property type="entry name" value="Glutamate dehydrogenase"/>
    <property type="match status" value="1"/>
</dbReference>
<evidence type="ECO:0000256" key="6">
    <source>
        <dbReference type="PIRSR" id="PIRSR000185-1"/>
    </source>
</evidence>
<dbReference type="FunFam" id="3.40.50.720:FF:000030">
    <property type="entry name" value="Glutamate dehydrogenase"/>
    <property type="match status" value="1"/>
</dbReference>
<dbReference type="GO" id="GO:0006537">
    <property type="term" value="P:glutamate biosynthetic process"/>
    <property type="evidence" value="ECO:0007669"/>
    <property type="project" value="TreeGrafter"/>
</dbReference>
<dbReference type="Gene3D" id="3.40.50.10860">
    <property type="entry name" value="Leucine Dehydrogenase, chain A, domain 1"/>
    <property type="match status" value="1"/>
</dbReference>
<feature type="site" description="Important for catalysis" evidence="8">
    <location>
        <position position="166"/>
    </location>
</feature>